<keyword evidence="6" id="KW-0411">Iron-sulfur</keyword>
<evidence type="ECO:0000313" key="10">
    <source>
        <dbReference type="EMBL" id="QRV38480.1"/>
    </source>
</evidence>
<dbReference type="PRINTS" id="PR00352">
    <property type="entry name" value="3FE4SFRDOXIN"/>
</dbReference>
<evidence type="ECO:0000256" key="5">
    <source>
        <dbReference type="ARBA" id="ARBA00023004"/>
    </source>
</evidence>
<feature type="region of interest" description="Disordered" evidence="8">
    <location>
        <begin position="1"/>
        <end position="22"/>
    </location>
</feature>
<sequence length="540" mass="58127">MRGCSDLCERHQPDRGVPRSGRSTCRRIRCLRHPIGCEVRSGPLRTYHRALRGDRSHDGIHDGTGPPGRRPHRRHHRTDLRPTVPAGPRVPLPPAHRVRTAARGPAVEPGHALRRTPGLGRHRTRPGPPPPGRPPTLHRPHPPRLPRPGRAVRADPAAACGPARRRRPRAQHPAQDAHPELLRETDRRAAPPYPGDGGPAAGRHGAAGAAVRTGRRLRAAGAVHGDLRPPRRALRRPRALRGLFAPAPARSGRGRRGRGPRRTGGVPRRVDRPQTRRSGGGAAGRADPPGPSGRTREPGGPRLLRPDPARRRTRDDREHDLARHVHPAAPPRSTGGAALGGDHDGRRGRGVAALPLHRRGAATPRDRGHRGGRDDDPRGGGRLLLHLARQPRRRRVRGPGDPGLGAVRPAPPRVRLRRPPVPGTEPGPRRTRHRAPHALRTAARAQARRTGGRGEAQARRHHPGPARTARGLVSGVDVQVNRERCVGAGMCALTAPEVFTQDDDGFSEVRPGGTAATAGHPLVRDAARACPVGAVTLTDD</sequence>
<dbReference type="GO" id="GO:0051538">
    <property type="term" value="F:3 iron, 4 sulfur cluster binding"/>
    <property type="evidence" value="ECO:0007669"/>
    <property type="project" value="UniProtKB-KW"/>
</dbReference>
<feature type="compositionally biased region" description="Basic residues" evidence="8">
    <location>
        <begin position="230"/>
        <end position="239"/>
    </location>
</feature>
<organism evidence="10 13">
    <name type="scientific">Streptomyces californicus</name>
    <dbReference type="NCBI Taxonomy" id="67351"/>
    <lineage>
        <taxon>Bacteria</taxon>
        <taxon>Bacillati</taxon>
        <taxon>Actinomycetota</taxon>
        <taxon>Actinomycetes</taxon>
        <taxon>Kitasatosporales</taxon>
        <taxon>Streptomycetaceae</taxon>
        <taxon>Streptomyces</taxon>
    </lineage>
</organism>
<feature type="compositionally biased region" description="Basic and acidic residues" evidence="8">
    <location>
        <begin position="294"/>
        <end position="323"/>
    </location>
</feature>
<dbReference type="AlphaFoldDB" id="A0ABD7D4Q5"/>
<feature type="compositionally biased region" description="Basic residues" evidence="8">
    <location>
        <begin position="252"/>
        <end position="261"/>
    </location>
</feature>
<evidence type="ECO:0000313" key="11">
    <source>
        <dbReference type="EMBL" id="QRV45787.1"/>
    </source>
</evidence>
<feature type="compositionally biased region" description="Basic and acidic residues" evidence="8">
    <location>
        <begin position="7"/>
        <end position="17"/>
    </location>
</feature>
<feature type="compositionally biased region" description="Low complexity" evidence="8">
    <location>
        <begin position="201"/>
        <end position="212"/>
    </location>
</feature>
<dbReference type="PANTHER" id="PTHR36923:SF3">
    <property type="entry name" value="FERREDOXIN"/>
    <property type="match status" value="1"/>
</dbReference>
<feature type="compositionally biased region" description="Basic residues" evidence="8">
    <location>
        <begin position="69"/>
        <end position="78"/>
    </location>
</feature>
<dbReference type="SUPFAM" id="SSF54862">
    <property type="entry name" value="4Fe-4S ferredoxins"/>
    <property type="match status" value="1"/>
</dbReference>
<feature type="region of interest" description="Disordered" evidence="8">
    <location>
        <begin position="50"/>
        <end position="469"/>
    </location>
</feature>
<dbReference type="PROSITE" id="PS51379">
    <property type="entry name" value="4FE4S_FER_2"/>
    <property type="match status" value="1"/>
</dbReference>
<dbReference type="InterPro" id="IPR017896">
    <property type="entry name" value="4Fe4S_Fe-S-bd"/>
</dbReference>
<evidence type="ECO:0000259" key="9">
    <source>
        <dbReference type="PROSITE" id="PS51379"/>
    </source>
</evidence>
<dbReference type="EMBL" id="CP070245">
    <property type="protein sequence ID" value="QRV38480.1"/>
    <property type="molecule type" value="Genomic_DNA"/>
</dbReference>
<dbReference type="InterPro" id="IPR051269">
    <property type="entry name" value="Fe-S_cluster_ET"/>
</dbReference>
<keyword evidence="7" id="KW-0003">3Fe-4S</keyword>
<evidence type="ECO:0000313" key="13">
    <source>
        <dbReference type="Proteomes" id="UP000623926"/>
    </source>
</evidence>
<evidence type="ECO:0000256" key="1">
    <source>
        <dbReference type="ARBA" id="ARBA00001927"/>
    </source>
</evidence>
<dbReference type="PANTHER" id="PTHR36923">
    <property type="entry name" value="FERREDOXIN"/>
    <property type="match status" value="1"/>
</dbReference>
<evidence type="ECO:0000256" key="7">
    <source>
        <dbReference type="ARBA" id="ARBA00023291"/>
    </source>
</evidence>
<accession>A0ABD7D4Q5</accession>
<feature type="compositionally biased region" description="Low complexity" evidence="8">
    <location>
        <begin position="148"/>
        <end position="162"/>
    </location>
</feature>
<keyword evidence="4" id="KW-0249">Electron transport</keyword>
<evidence type="ECO:0000256" key="4">
    <source>
        <dbReference type="ARBA" id="ARBA00022982"/>
    </source>
</evidence>
<keyword evidence="12" id="KW-1185">Reference proteome</keyword>
<name>A0ABD7D4Q5_9ACTN</name>
<evidence type="ECO:0000313" key="12">
    <source>
        <dbReference type="Proteomes" id="UP000598054"/>
    </source>
</evidence>
<evidence type="ECO:0000256" key="6">
    <source>
        <dbReference type="ARBA" id="ARBA00023014"/>
    </source>
</evidence>
<dbReference type="Proteomes" id="UP000623926">
    <property type="component" value="Chromosome"/>
</dbReference>
<keyword evidence="2" id="KW-0813">Transport</keyword>
<dbReference type="Gene3D" id="3.30.70.20">
    <property type="match status" value="1"/>
</dbReference>
<dbReference type="EMBL" id="CP070249">
    <property type="protein sequence ID" value="QRV45787.1"/>
    <property type="molecule type" value="Genomic_DNA"/>
</dbReference>
<feature type="compositionally biased region" description="Basic and acidic residues" evidence="8">
    <location>
        <begin position="51"/>
        <end position="61"/>
    </location>
</feature>
<dbReference type="InterPro" id="IPR001080">
    <property type="entry name" value="3Fe4S_ferredoxin"/>
</dbReference>
<comment type="cofactor">
    <cofactor evidence="1">
        <name>[3Fe-4S] cluster</name>
        <dbReference type="ChEBI" id="CHEBI:21137"/>
    </cofactor>
</comment>
<reference evidence="12 13" key="1">
    <citation type="submission" date="2021-02" db="EMBL/GenBank/DDBJ databases">
        <title>FDA dAtabase for Regulatory Grade micrObial Sequences (FDA-ARGOS): Supporting development and validation of Infectious Disease Dx tests.</title>
        <authorList>
            <person name="Sproer C."/>
            <person name="Gronow S."/>
            <person name="Severitt S."/>
            <person name="Schroder I."/>
            <person name="Tallon L."/>
            <person name="Sadzewicz L."/>
            <person name="Zhao X."/>
            <person name="Boylan J."/>
            <person name="Ott S."/>
            <person name="Bowen H."/>
            <person name="Vavikolanu K."/>
            <person name="Mehta A."/>
            <person name="Aluvathingal J."/>
            <person name="Nadendla S."/>
            <person name="Lowell S."/>
            <person name="Myers T."/>
            <person name="Yan Y."/>
            <person name="Sichtig H."/>
        </authorList>
    </citation>
    <scope>NUCLEOTIDE SEQUENCE [LARGE SCALE GENOMIC DNA]</scope>
    <source>
        <strain evidence="11 12">FDAARGOS_1211</strain>
        <strain evidence="10 13">FDAARGOS_1212</strain>
    </source>
</reference>
<feature type="compositionally biased region" description="Basic and acidic residues" evidence="8">
    <location>
        <begin position="175"/>
        <end position="189"/>
    </location>
</feature>
<gene>
    <name evidence="11" type="ORF">I6J41_33570</name>
    <name evidence="10" type="ORF">I6J42_00450</name>
</gene>
<keyword evidence="3" id="KW-0479">Metal-binding</keyword>
<protein>
    <submittedName>
        <fullName evidence="10">Ferredoxin</fullName>
    </submittedName>
</protein>
<feature type="compositionally biased region" description="Low complexity" evidence="8">
    <location>
        <begin position="240"/>
        <end position="251"/>
    </location>
</feature>
<evidence type="ECO:0000256" key="8">
    <source>
        <dbReference type="SAM" id="MobiDB-lite"/>
    </source>
</evidence>
<evidence type="ECO:0000256" key="3">
    <source>
        <dbReference type="ARBA" id="ARBA00022723"/>
    </source>
</evidence>
<feature type="domain" description="4Fe-4S ferredoxin-type" evidence="9">
    <location>
        <begin position="476"/>
        <end position="504"/>
    </location>
</feature>
<dbReference type="GO" id="GO:0046872">
    <property type="term" value="F:metal ion binding"/>
    <property type="evidence" value="ECO:0007669"/>
    <property type="project" value="UniProtKB-KW"/>
</dbReference>
<feature type="compositionally biased region" description="Basic and acidic residues" evidence="8">
    <location>
        <begin position="364"/>
        <end position="379"/>
    </location>
</feature>
<dbReference type="Pfam" id="PF13459">
    <property type="entry name" value="Fer4_15"/>
    <property type="match status" value="1"/>
</dbReference>
<keyword evidence="5" id="KW-0408">Iron</keyword>
<dbReference type="Proteomes" id="UP000598054">
    <property type="component" value="Chromosome"/>
</dbReference>
<proteinExistence type="predicted"/>
<evidence type="ECO:0000256" key="2">
    <source>
        <dbReference type="ARBA" id="ARBA00022448"/>
    </source>
</evidence>